<dbReference type="STRING" id="1071382.H2AW33"/>
<dbReference type="FunCoup" id="H2AW33">
    <property type="interactions" value="416"/>
</dbReference>
<dbReference type="GO" id="GO:0032040">
    <property type="term" value="C:small-subunit processome"/>
    <property type="evidence" value="ECO:0007669"/>
    <property type="project" value="EnsemblFungi"/>
</dbReference>
<dbReference type="GO" id="GO:0000049">
    <property type="term" value="F:tRNA binding"/>
    <property type="evidence" value="ECO:0007669"/>
    <property type="project" value="EnsemblFungi"/>
</dbReference>
<proteinExistence type="predicted"/>
<dbReference type="RefSeq" id="XP_003957718.1">
    <property type="nucleotide sequence ID" value="XM_003957669.1"/>
</dbReference>
<evidence type="ECO:0000256" key="1">
    <source>
        <dbReference type="SAM" id="MobiDB-lite"/>
    </source>
</evidence>
<evidence type="ECO:0000313" key="2">
    <source>
        <dbReference type="EMBL" id="CCF58583.1"/>
    </source>
</evidence>
<dbReference type="SUPFAM" id="SSF50978">
    <property type="entry name" value="WD40 repeat-like"/>
    <property type="match status" value="1"/>
</dbReference>
<dbReference type="GO" id="GO:0000462">
    <property type="term" value="P:maturation of SSU-rRNA from tricistronic rRNA transcript (SSU-rRNA, 5.8S rRNA, LSU-rRNA)"/>
    <property type="evidence" value="ECO:0007669"/>
    <property type="project" value="EnsemblFungi"/>
</dbReference>
<dbReference type="Proteomes" id="UP000005220">
    <property type="component" value="Chromosome 5"/>
</dbReference>
<gene>
    <name evidence="2" type="primary">KAFR0E04320</name>
    <name evidence="2" type="ORF">KAFR_0E04320</name>
</gene>
<dbReference type="GO" id="GO:0033553">
    <property type="term" value="C:rDNA heterochromatin"/>
    <property type="evidence" value="ECO:0007669"/>
    <property type="project" value="EnsemblFungi"/>
</dbReference>
<dbReference type="InterPro" id="IPR015943">
    <property type="entry name" value="WD40/YVTN_repeat-like_dom_sf"/>
</dbReference>
<feature type="compositionally biased region" description="Basic and acidic residues" evidence="1">
    <location>
        <begin position="349"/>
        <end position="376"/>
    </location>
</feature>
<dbReference type="HOGENOM" id="CLU_037435_0_0_1"/>
<dbReference type="GO" id="GO:0034455">
    <property type="term" value="C:t-UTP complex"/>
    <property type="evidence" value="ECO:0007669"/>
    <property type="project" value="EnsemblFungi"/>
</dbReference>
<dbReference type="GO" id="GO:0071528">
    <property type="term" value="P:tRNA re-export from nucleus"/>
    <property type="evidence" value="ECO:0007669"/>
    <property type="project" value="EnsemblFungi"/>
</dbReference>
<dbReference type="EMBL" id="HE650825">
    <property type="protein sequence ID" value="CCF58583.1"/>
    <property type="molecule type" value="Genomic_DNA"/>
</dbReference>
<dbReference type="InterPro" id="IPR036322">
    <property type="entry name" value="WD40_repeat_dom_sf"/>
</dbReference>
<protein>
    <recommendedName>
        <fullName evidence="4">Small-subunit processome Utp12 domain-containing protein</fullName>
    </recommendedName>
</protein>
<dbReference type="GeneID" id="13884030"/>
<dbReference type="AlphaFoldDB" id="H2AW33"/>
<dbReference type="eggNOG" id="ENOG502QSYR">
    <property type="taxonomic scope" value="Eukaryota"/>
</dbReference>
<dbReference type="GO" id="GO:0045943">
    <property type="term" value="P:positive regulation of transcription by RNA polymerase I"/>
    <property type="evidence" value="ECO:0007669"/>
    <property type="project" value="EnsemblFungi"/>
</dbReference>
<name>H2AW33_KAZAF</name>
<sequence length="570" mass="64406">MSSKVDLVASFSQDARQFAFQSGIAQKNTVDLYPLDPSNNYEVNSSLVERLDYENNDLKASELLFLGWCSSVSGEDEKKVKRKRGEGEEEYQKELQDRTLENVFVNGFSEGQLVIFSSNGKSIVNIIRNKQEFLNITTEKSHIWALDSDKCVKKYQYNVAKPLKTFHLTDGKDEGITGFQVMKVNNETEYLFLITEQHIHIIDPSKRRPTTVAKLDIFGAIACALSSDGKYLIVADIEKISVFEFETQKFVQSWDVQAERLEIINDLVVALGVSGKISVFKLGENDSISTVRVANSEIIEFSKVGTSIMLAWLNVNEPNFKLLSLENISGNKEIVINEEEEEEQENISEIEKDNPAGEEVKDVKVDEASKAGEKNQQKKKKKITQDEKNELTLSLKSALESNSGNEQIIKLLTSEGWDKARIIEFISKQHDSETLLSNLFSIVVTELQKTVWSDSHMLRSWCKLLITLKPVLLATQDKKFKKNLKHLRQSLKSSSDTVHILVGIQGRLEMLHQQDILRQELAKLSVGNDGMEADVIEEGEADNDEDDGDSITYVNGETDVFIDAPEYKKE</sequence>
<dbReference type="Gene3D" id="2.130.10.10">
    <property type="entry name" value="YVTN repeat-like/Quinoprotein amine dehydrogenase"/>
    <property type="match status" value="1"/>
</dbReference>
<dbReference type="OrthoDB" id="30195at2759"/>
<evidence type="ECO:0000313" key="3">
    <source>
        <dbReference type="Proteomes" id="UP000005220"/>
    </source>
</evidence>
<organism evidence="2 3">
    <name type="scientific">Kazachstania africana (strain ATCC 22294 / BCRC 22015 / CBS 2517 / CECT 1963 / NBRC 1671 / NRRL Y-8276)</name>
    <name type="common">Yeast</name>
    <name type="synonym">Kluyveromyces africanus</name>
    <dbReference type="NCBI Taxonomy" id="1071382"/>
    <lineage>
        <taxon>Eukaryota</taxon>
        <taxon>Fungi</taxon>
        <taxon>Dikarya</taxon>
        <taxon>Ascomycota</taxon>
        <taxon>Saccharomycotina</taxon>
        <taxon>Saccharomycetes</taxon>
        <taxon>Saccharomycetales</taxon>
        <taxon>Saccharomycetaceae</taxon>
        <taxon>Kazachstania</taxon>
    </lineage>
</organism>
<dbReference type="GO" id="GO:0034511">
    <property type="term" value="F:U3 snoRNA binding"/>
    <property type="evidence" value="ECO:0007669"/>
    <property type="project" value="EnsemblFungi"/>
</dbReference>
<dbReference type="KEGG" id="kaf:KAFR_0E04320"/>
<reference evidence="2 3" key="1">
    <citation type="journal article" date="2011" name="Proc. Natl. Acad. Sci. U.S.A.">
        <title>Evolutionary erosion of yeast sex chromosomes by mating-type switching accidents.</title>
        <authorList>
            <person name="Gordon J.L."/>
            <person name="Armisen D."/>
            <person name="Proux-Wera E."/>
            <person name="Oheigeartaigh S.S."/>
            <person name="Byrne K.P."/>
            <person name="Wolfe K.H."/>
        </authorList>
    </citation>
    <scope>NUCLEOTIDE SEQUENCE [LARGE SCALE GENOMIC DNA]</scope>
    <source>
        <strain evidence="3">ATCC 22294 / BCRC 22015 / CBS 2517 / CECT 1963 / NBRC 1671 / NRRL Y-8276</strain>
    </source>
</reference>
<keyword evidence="3" id="KW-1185">Reference proteome</keyword>
<dbReference type="InParanoid" id="H2AW33"/>
<evidence type="ECO:0008006" key="4">
    <source>
        <dbReference type="Google" id="ProtNLM"/>
    </source>
</evidence>
<feature type="region of interest" description="Disordered" evidence="1">
    <location>
        <begin position="337"/>
        <end position="385"/>
    </location>
</feature>
<accession>H2AW33</accession>
<feature type="compositionally biased region" description="Acidic residues" evidence="1">
    <location>
        <begin position="337"/>
        <end position="348"/>
    </location>
</feature>